<keyword evidence="8" id="KW-1185">Reference proteome</keyword>
<comment type="subcellular location">
    <subcellularLocation>
        <location evidence="1">Endomembrane system</location>
        <topology evidence="1">Multi-pass membrane protein</topology>
    </subcellularLocation>
</comment>
<keyword evidence="3 5" id="KW-1133">Transmembrane helix</keyword>
<dbReference type="EMBL" id="KV440976">
    <property type="protein sequence ID" value="OAD76353.1"/>
    <property type="molecule type" value="Genomic_DNA"/>
</dbReference>
<dbReference type="PANTHER" id="PTHR46140">
    <property type="entry name" value="VACUOLAR TRANSPORTER CHAPERONE 1-RELATED"/>
    <property type="match status" value="1"/>
</dbReference>
<organism evidence="7 8">
    <name type="scientific">Phycomyces blakesleeanus (strain ATCC 8743b / DSM 1359 / FGSC 10004 / NBRC 33097 / NRRL 1555)</name>
    <dbReference type="NCBI Taxonomy" id="763407"/>
    <lineage>
        <taxon>Eukaryota</taxon>
        <taxon>Fungi</taxon>
        <taxon>Fungi incertae sedis</taxon>
        <taxon>Mucoromycota</taxon>
        <taxon>Mucoromycotina</taxon>
        <taxon>Mucoromycetes</taxon>
        <taxon>Mucorales</taxon>
        <taxon>Phycomycetaceae</taxon>
        <taxon>Phycomyces</taxon>
    </lineage>
</organism>
<keyword evidence="4 5" id="KW-0472">Membrane</keyword>
<dbReference type="InterPro" id="IPR003807">
    <property type="entry name" value="DUF202"/>
</dbReference>
<dbReference type="InParanoid" id="A0A162UMI0"/>
<feature type="domain" description="DUF202" evidence="6">
    <location>
        <begin position="1"/>
        <end position="60"/>
    </location>
</feature>
<evidence type="ECO:0000256" key="1">
    <source>
        <dbReference type="ARBA" id="ARBA00004127"/>
    </source>
</evidence>
<evidence type="ECO:0000256" key="4">
    <source>
        <dbReference type="ARBA" id="ARBA00023136"/>
    </source>
</evidence>
<evidence type="ECO:0000313" key="8">
    <source>
        <dbReference type="Proteomes" id="UP000077315"/>
    </source>
</evidence>
<dbReference type="STRING" id="763407.A0A162UMI0"/>
<proteinExistence type="predicted"/>
<evidence type="ECO:0000256" key="2">
    <source>
        <dbReference type="ARBA" id="ARBA00022692"/>
    </source>
</evidence>
<evidence type="ECO:0000313" key="7">
    <source>
        <dbReference type="EMBL" id="OAD76353.1"/>
    </source>
</evidence>
<dbReference type="GO" id="GO:0012505">
    <property type="term" value="C:endomembrane system"/>
    <property type="evidence" value="ECO:0007669"/>
    <property type="project" value="UniProtKB-SubCell"/>
</dbReference>
<feature type="transmembrane region" description="Helical" evidence="5">
    <location>
        <begin position="77"/>
        <end position="95"/>
    </location>
</feature>
<dbReference type="VEuPathDB" id="FungiDB:PHYBLDRAFT_103690"/>
<feature type="non-terminal residue" evidence="7">
    <location>
        <position position="98"/>
    </location>
</feature>
<feature type="transmembrane region" description="Helical" evidence="5">
    <location>
        <begin position="37"/>
        <end position="57"/>
    </location>
</feature>
<dbReference type="RefSeq" id="XP_018294393.1">
    <property type="nucleotide sequence ID" value="XM_018427779.1"/>
</dbReference>
<dbReference type="Proteomes" id="UP000077315">
    <property type="component" value="Unassembled WGS sequence"/>
</dbReference>
<evidence type="ECO:0000256" key="5">
    <source>
        <dbReference type="SAM" id="Phobius"/>
    </source>
</evidence>
<evidence type="ECO:0000259" key="6">
    <source>
        <dbReference type="Pfam" id="PF02656"/>
    </source>
</evidence>
<reference evidence="8" key="1">
    <citation type="submission" date="2015-06" db="EMBL/GenBank/DDBJ databases">
        <title>Expansion of signal transduction pathways in fungi by whole-genome duplication.</title>
        <authorList>
            <consortium name="DOE Joint Genome Institute"/>
            <person name="Corrochano L.M."/>
            <person name="Kuo A."/>
            <person name="Marcet-Houben M."/>
            <person name="Polaino S."/>
            <person name="Salamov A."/>
            <person name="Villalobos J.M."/>
            <person name="Alvarez M.I."/>
            <person name="Avalos J."/>
            <person name="Benito E.P."/>
            <person name="Benoit I."/>
            <person name="Burger G."/>
            <person name="Camino L.P."/>
            <person name="Canovas D."/>
            <person name="Cerda-Olmedo E."/>
            <person name="Cheng J.-F."/>
            <person name="Dominguez A."/>
            <person name="Elias M."/>
            <person name="Eslava A.P."/>
            <person name="Glaser F."/>
            <person name="Grimwood J."/>
            <person name="Gutierrez G."/>
            <person name="Heitman J."/>
            <person name="Henrissat B."/>
            <person name="Iturriaga E.A."/>
            <person name="Lang B.F."/>
            <person name="Lavin J.L."/>
            <person name="Lee S."/>
            <person name="Li W."/>
            <person name="Lindquist E."/>
            <person name="Lopez-Garcia S."/>
            <person name="Luque E.M."/>
            <person name="Marcos A.T."/>
            <person name="Martin J."/>
            <person name="McCluskey K."/>
            <person name="Medina H.R."/>
            <person name="Miralles-Duran A."/>
            <person name="Miyazaki A."/>
            <person name="Munoz-Torres E."/>
            <person name="Oguiza J.A."/>
            <person name="Ohm R."/>
            <person name="Olmedo M."/>
            <person name="Orejas M."/>
            <person name="Ortiz-Castellanos L."/>
            <person name="Pisabarro A.G."/>
            <person name="Rodriguez-Romero J."/>
            <person name="Ruiz-Herrera J."/>
            <person name="Ruiz-Vazquez R."/>
            <person name="Sanz C."/>
            <person name="Schackwitz W."/>
            <person name="Schmutz J."/>
            <person name="Shahriari M."/>
            <person name="Shelest E."/>
            <person name="Silva-Franco F."/>
            <person name="Soanes D."/>
            <person name="Syed K."/>
            <person name="Tagua V.G."/>
            <person name="Talbot N.J."/>
            <person name="Thon M."/>
            <person name="De vries R.P."/>
            <person name="Wiebenga A."/>
            <person name="Yadav J.S."/>
            <person name="Braun E.L."/>
            <person name="Baker S."/>
            <person name="Garre V."/>
            <person name="Horwitz B."/>
            <person name="Torres-Martinez S."/>
            <person name="Idnurm A."/>
            <person name="Herrera-Estrella A."/>
            <person name="Gabaldon T."/>
            <person name="Grigoriev I.V."/>
        </authorList>
    </citation>
    <scope>NUCLEOTIDE SEQUENCE [LARGE SCALE GENOMIC DNA]</scope>
    <source>
        <strain evidence="8">NRRL 1555(-)</strain>
    </source>
</reference>
<dbReference type="GeneID" id="28988685"/>
<feature type="non-terminal residue" evidence="7">
    <location>
        <position position="1"/>
    </location>
</feature>
<accession>A0A162UMI0</accession>
<feature type="transmembrane region" description="Helical" evidence="5">
    <location>
        <begin position="12"/>
        <end position="30"/>
    </location>
</feature>
<sequence length="98" mass="10952">KTYFANERTFLHWLQFTVLLGALALGLLNFSDHVGRISATLFTLISVGVMIYALYNYHARTTSVEKREVGDYSEKNAPAILTGLLIAAVLTNLYLRIS</sequence>
<gene>
    <name evidence="7" type="ORF">PHYBLDRAFT_103690</name>
</gene>
<keyword evidence="2 5" id="KW-0812">Transmembrane</keyword>
<dbReference type="OrthoDB" id="2243669at2759"/>
<dbReference type="PANTHER" id="PTHR46140:SF1">
    <property type="entry name" value="VACUOLAR TRANSPORTER CHAPERONE COMPLEX SUBUNIT 4-RELATED"/>
    <property type="match status" value="1"/>
</dbReference>
<evidence type="ECO:0000256" key="3">
    <source>
        <dbReference type="ARBA" id="ARBA00022989"/>
    </source>
</evidence>
<dbReference type="GO" id="GO:0033254">
    <property type="term" value="C:vacuolar transporter chaperone complex"/>
    <property type="evidence" value="ECO:0007669"/>
    <property type="project" value="TreeGrafter"/>
</dbReference>
<dbReference type="Pfam" id="PF02656">
    <property type="entry name" value="DUF202"/>
    <property type="match status" value="1"/>
</dbReference>
<dbReference type="AlphaFoldDB" id="A0A162UMI0"/>
<dbReference type="InterPro" id="IPR051572">
    <property type="entry name" value="VTC_Complex_Subunit"/>
</dbReference>
<name>A0A162UMI0_PHYB8</name>
<dbReference type="GO" id="GO:0000329">
    <property type="term" value="C:fungal-type vacuole membrane"/>
    <property type="evidence" value="ECO:0007669"/>
    <property type="project" value="TreeGrafter"/>
</dbReference>
<protein>
    <recommendedName>
        <fullName evidence="6">DUF202 domain-containing protein</fullName>
    </recommendedName>
</protein>